<dbReference type="AlphaFoldDB" id="A0AAV5CB79"/>
<dbReference type="Proteomes" id="UP001054889">
    <property type="component" value="Unassembled WGS sequence"/>
</dbReference>
<evidence type="ECO:0000313" key="3">
    <source>
        <dbReference type="Proteomes" id="UP001054889"/>
    </source>
</evidence>
<gene>
    <name evidence="2" type="primary">ga12102</name>
    <name evidence="2" type="ORF">PR202_ga12102</name>
</gene>
<name>A0AAV5CB79_ELECO</name>
<reference evidence="2" key="1">
    <citation type="journal article" date="2018" name="DNA Res.">
        <title>Multiple hybrid de novo genome assembly of finger millet, an orphan allotetraploid crop.</title>
        <authorList>
            <person name="Hatakeyama M."/>
            <person name="Aluri S."/>
            <person name="Balachadran M.T."/>
            <person name="Sivarajan S.R."/>
            <person name="Patrignani A."/>
            <person name="Gruter S."/>
            <person name="Poveda L."/>
            <person name="Shimizu-Inatsugi R."/>
            <person name="Baeten J."/>
            <person name="Francoijs K.J."/>
            <person name="Nataraja K.N."/>
            <person name="Reddy Y.A.N."/>
            <person name="Phadnis S."/>
            <person name="Ravikumar R.L."/>
            <person name="Schlapbach R."/>
            <person name="Sreeman S.M."/>
            <person name="Shimizu K.K."/>
        </authorList>
    </citation>
    <scope>NUCLEOTIDE SEQUENCE</scope>
</reference>
<evidence type="ECO:0000256" key="1">
    <source>
        <dbReference type="SAM" id="MobiDB-lite"/>
    </source>
</evidence>
<reference evidence="2" key="2">
    <citation type="submission" date="2021-12" db="EMBL/GenBank/DDBJ databases">
        <title>Resequencing data analysis of finger millet.</title>
        <authorList>
            <person name="Hatakeyama M."/>
            <person name="Aluri S."/>
            <person name="Balachadran M.T."/>
            <person name="Sivarajan S.R."/>
            <person name="Poveda L."/>
            <person name="Shimizu-Inatsugi R."/>
            <person name="Schlapbach R."/>
            <person name="Sreeman S.M."/>
            <person name="Shimizu K.K."/>
        </authorList>
    </citation>
    <scope>NUCLEOTIDE SEQUENCE</scope>
</reference>
<organism evidence="2 3">
    <name type="scientific">Eleusine coracana subsp. coracana</name>
    <dbReference type="NCBI Taxonomy" id="191504"/>
    <lineage>
        <taxon>Eukaryota</taxon>
        <taxon>Viridiplantae</taxon>
        <taxon>Streptophyta</taxon>
        <taxon>Embryophyta</taxon>
        <taxon>Tracheophyta</taxon>
        <taxon>Spermatophyta</taxon>
        <taxon>Magnoliopsida</taxon>
        <taxon>Liliopsida</taxon>
        <taxon>Poales</taxon>
        <taxon>Poaceae</taxon>
        <taxon>PACMAD clade</taxon>
        <taxon>Chloridoideae</taxon>
        <taxon>Cynodonteae</taxon>
        <taxon>Eleusininae</taxon>
        <taxon>Eleusine</taxon>
    </lineage>
</organism>
<accession>A0AAV5CB79</accession>
<feature type="region of interest" description="Disordered" evidence="1">
    <location>
        <begin position="1"/>
        <end position="27"/>
    </location>
</feature>
<dbReference type="EMBL" id="BQKI01000005">
    <property type="protein sequence ID" value="GJM95374.1"/>
    <property type="molecule type" value="Genomic_DNA"/>
</dbReference>
<sequence>MRSRPHHGPQREGVCADPTQSQQIRPVWPRVRLRRTVAERGGAAARVKCGTAIGCAESPRGCAHDGGHRRGDGGSASSPGDDGDGRWRQGRFGPGRRSKAVDGGCSFFGYELQRVMGSIGIGSWSAGAGLKVLSAAGSEQSSTAVGRNLQWRTRRPTRKERGGSEERVGCAWLHARKNRTERLTVLGGFLCGTSRARCGRRWRRSSIELGTGGGWWRGWLEWMEELLAHPWVGWTPAGRRCFGRAAELGHGARLCAS</sequence>
<feature type="region of interest" description="Disordered" evidence="1">
    <location>
        <begin position="60"/>
        <end position="99"/>
    </location>
</feature>
<evidence type="ECO:0000313" key="2">
    <source>
        <dbReference type="EMBL" id="GJM95374.1"/>
    </source>
</evidence>
<feature type="compositionally biased region" description="Basic and acidic residues" evidence="1">
    <location>
        <begin position="62"/>
        <end position="72"/>
    </location>
</feature>
<protein>
    <submittedName>
        <fullName evidence="2">Uncharacterized protein</fullName>
    </submittedName>
</protein>
<comment type="caution">
    <text evidence="2">The sequence shown here is derived from an EMBL/GenBank/DDBJ whole genome shotgun (WGS) entry which is preliminary data.</text>
</comment>
<keyword evidence="3" id="KW-1185">Reference proteome</keyword>
<proteinExistence type="predicted"/>